<evidence type="ECO:0000313" key="3">
    <source>
        <dbReference type="EMBL" id="QDU81306.1"/>
    </source>
</evidence>
<evidence type="ECO:0000259" key="2">
    <source>
        <dbReference type="Pfam" id="PF02397"/>
    </source>
</evidence>
<dbReference type="Pfam" id="PF02397">
    <property type="entry name" value="Bac_transf"/>
    <property type="match status" value="1"/>
</dbReference>
<dbReference type="EMBL" id="CP036281">
    <property type="protein sequence ID" value="QDU81306.1"/>
    <property type="molecule type" value="Genomic_DNA"/>
</dbReference>
<dbReference type="RefSeq" id="WP_197440220.1">
    <property type="nucleotide sequence ID" value="NZ_CP036281.1"/>
</dbReference>
<dbReference type="GO" id="GO:0102334">
    <property type="term" value="F:N,N'-diacetylbacilliosaminyl-1-phosphate transferase activity"/>
    <property type="evidence" value="ECO:0007669"/>
    <property type="project" value="UniProtKB-EC"/>
</dbReference>
<organism evidence="3 4">
    <name type="scientific">Polystyrenella longa</name>
    <dbReference type="NCBI Taxonomy" id="2528007"/>
    <lineage>
        <taxon>Bacteria</taxon>
        <taxon>Pseudomonadati</taxon>
        <taxon>Planctomycetota</taxon>
        <taxon>Planctomycetia</taxon>
        <taxon>Planctomycetales</taxon>
        <taxon>Planctomycetaceae</taxon>
        <taxon>Polystyrenella</taxon>
    </lineage>
</organism>
<proteinExistence type="inferred from homology"/>
<reference evidence="3 4" key="1">
    <citation type="submission" date="2019-02" db="EMBL/GenBank/DDBJ databases">
        <title>Deep-cultivation of Planctomycetes and their phenomic and genomic characterization uncovers novel biology.</title>
        <authorList>
            <person name="Wiegand S."/>
            <person name="Jogler M."/>
            <person name="Boedeker C."/>
            <person name="Pinto D."/>
            <person name="Vollmers J."/>
            <person name="Rivas-Marin E."/>
            <person name="Kohn T."/>
            <person name="Peeters S.H."/>
            <person name="Heuer A."/>
            <person name="Rast P."/>
            <person name="Oberbeckmann S."/>
            <person name="Bunk B."/>
            <person name="Jeske O."/>
            <person name="Meyerdierks A."/>
            <person name="Storesund J.E."/>
            <person name="Kallscheuer N."/>
            <person name="Luecker S."/>
            <person name="Lage O.M."/>
            <person name="Pohl T."/>
            <person name="Merkel B.J."/>
            <person name="Hornburger P."/>
            <person name="Mueller R.-W."/>
            <person name="Bruemmer F."/>
            <person name="Labrenz M."/>
            <person name="Spormann A.M."/>
            <person name="Op den Camp H."/>
            <person name="Overmann J."/>
            <person name="Amann R."/>
            <person name="Jetten M.S.M."/>
            <person name="Mascher T."/>
            <person name="Medema M.H."/>
            <person name="Devos D.P."/>
            <person name="Kaster A.-K."/>
            <person name="Ovreas L."/>
            <person name="Rohde M."/>
            <person name="Galperin M.Y."/>
            <person name="Jogler C."/>
        </authorList>
    </citation>
    <scope>NUCLEOTIDE SEQUENCE [LARGE SCALE GENOMIC DNA]</scope>
    <source>
        <strain evidence="3 4">Pla110</strain>
    </source>
</reference>
<name>A0A518CQ11_9PLAN</name>
<dbReference type="PANTHER" id="PTHR30576:SF10">
    <property type="entry name" value="SLL5057 PROTEIN"/>
    <property type="match status" value="1"/>
</dbReference>
<protein>
    <submittedName>
        <fullName evidence="3">Undecaprenyl phosphate N,N'-diacetylbacillosamine 1-phosphate transferase</fullName>
        <ecNumber evidence="3">2.7.8.36</ecNumber>
    </submittedName>
</protein>
<dbReference type="Proteomes" id="UP000317178">
    <property type="component" value="Chromosome"/>
</dbReference>
<keyword evidence="4" id="KW-1185">Reference proteome</keyword>
<feature type="domain" description="Bacterial sugar transferase" evidence="2">
    <location>
        <begin position="225"/>
        <end position="412"/>
    </location>
</feature>
<dbReference type="PANTHER" id="PTHR30576">
    <property type="entry name" value="COLANIC BIOSYNTHESIS UDP-GLUCOSE LIPID CARRIER TRANSFERASE"/>
    <property type="match status" value="1"/>
</dbReference>
<dbReference type="EC" id="2.7.8.36" evidence="3"/>
<evidence type="ECO:0000256" key="1">
    <source>
        <dbReference type="ARBA" id="ARBA00006464"/>
    </source>
</evidence>
<gene>
    <name evidence="3" type="primary">pglC</name>
    <name evidence="3" type="ORF">Pla110_30470</name>
</gene>
<evidence type="ECO:0000313" key="4">
    <source>
        <dbReference type="Proteomes" id="UP000317178"/>
    </source>
</evidence>
<dbReference type="InterPro" id="IPR003362">
    <property type="entry name" value="Bact_transf"/>
</dbReference>
<comment type="similarity">
    <text evidence="1">Belongs to the bacterial sugar transferase family.</text>
</comment>
<sequence>MILGKITNWLSSYLASNCDFYRYIQPADRFHEIVDRERKRADRGKYSFALIVFWVKEPENRQTIFHRLNFVLEKRLRATDVAGFVGRNRVGLLLSDASLKVGQQVAEQIFEMCGQDAPSCFDIYEYPMNYHDQVFSDRDTPEDSRPDLLEDESDLEYPVNDLYQPDKEKADRPEKEKALSDSTQFYKQVNFETTPAIAENHNHECDTQKPELKNLMFQRVMPLWKRAIDVVGSGLGLLLVSPILVATAIAMKATSKGPIFFTQMRAGIAGRPFKMYKFRTMVIDAEEQKAKLRHLSEQDGPAFKLKHDPRIIPIGRFLRKSCIDELPQLWNVFKGDMSLVGPRPLPIEEAAQIEGWQNRRLDVTPGLTCIWQVEGKSAVTFTEWMRMDIRYIRARNFAQDITLVFKTIIAVVLHRASH</sequence>
<accession>A0A518CQ11</accession>
<dbReference type="KEGG" id="plon:Pla110_30470"/>
<dbReference type="AlphaFoldDB" id="A0A518CQ11"/>
<keyword evidence="3" id="KW-0808">Transferase</keyword>